<dbReference type="Proteomes" id="UP001530315">
    <property type="component" value="Unassembled WGS sequence"/>
</dbReference>
<protein>
    <submittedName>
        <fullName evidence="1">Uncharacterized protein</fullName>
    </submittedName>
</protein>
<name>A0ABD3NNZ1_9STRA</name>
<gene>
    <name evidence="1" type="ORF">ACHAW5_006775</name>
</gene>
<comment type="caution">
    <text evidence="1">The sequence shown here is derived from an EMBL/GenBank/DDBJ whole genome shotgun (WGS) entry which is preliminary data.</text>
</comment>
<accession>A0ABD3NNZ1</accession>
<dbReference type="EMBL" id="JALLAZ020001274">
    <property type="protein sequence ID" value="KAL3777624.1"/>
    <property type="molecule type" value="Genomic_DNA"/>
</dbReference>
<sequence length="157" mass="17415">MPSCPSRKIVLDRDGDRSTVVSCNYDNNVFVLKTIEAAKALLGGCCPWQKDDYCLLDVDPIACACEDGTMEVVLTRATHSDRNSREVNIDIVSVRIALRLLLDELSASRSHSRALLQALEGIFHGSIFEDVARLSSNRRTDVITAKMVYGIVNDVHY</sequence>
<evidence type="ECO:0000313" key="2">
    <source>
        <dbReference type="Proteomes" id="UP001530315"/>
    </source>
</evidence>
<dbReference type="AlphaFoldDB" id="A0ABD3NNZ1"/>
<evidence type="ECO:0000313" key="1">
    <source>
        <dbReference type="EMBL" id="KAL3777624.1"/>
    </source>
</evidence>
<keyword evidence="2" id="KW-1185">Reference proteome</keyword>
<proteinExistence type="predicted"/>
<organism evidence="1 2">
    <name type="scientific">Stephanodiscus triporus</name>
    <dbReference type="NCBI Taxonomy" id="2934178"/>
    <lineage>
        <taxon>Eukaryota</taxon>
        <taxon>Sar</taxon>
        <taxon>Stramenopiles</taxon>
        <taxon>Ochrophyta</taxon>
        <taxon>Bacillariophyta</taxon>
        <taxon>Coscinodiscophyceae</taxon>
        <taxon>Thalassiosirophycidae</taxon>
        <taxon>Stephanodiscales</taxon>
        <taxon>Stephanodiscaceae</taxon>
        <taxon>Stephanodiscus</taxon>
    </lineage>
</organism>
<reference evidence="1 2" key="1">
    <citation type="submission" date="2024-10" db="EMBL/GenBank/DDBJ databases">
        <title>Updated reference genomes for cyclostephanoid diatoms.</title>
        <authorList>
            <person name="Roberts W.R."/>
            <person name="Alverson A.J."/>
        </authorList>
    </citation>
    <scope>NUCLEOTIDE SEQUENCE [LARGE SCALE GENOMIC DNA]</scope>
    <source>
        <strain evidence="1 2">AJA276-08</strain>
    </source>
</reference>